<evidence type="ECO:0000259" key="3">
    <source>
        <dbReference type="SMART" id="SM01217"/>
    </source>
</evidence>
<evidence type="ECO:0000313" key="4">
    <source>
        <dbReference type="EMBL" id="EDO51977.1"/>
    </source>
</evidence>
<evidence type="ECO:0000256" key="1">
    <source>
        <dbReference type="ARBA" id="ARBA00005336"/>
    </source>
</evidence>
<reference evidence="4" key="2">
    <citation type="submission" date="2013-11" db="EMBL/GenBank/DDBJ databases">
        <title>Draft genome sequence of Bacteroides uniformis (ATCC 8492).</title>
        <authorList>
            <person name="Sudarsanam P."/>
            <person name="Ley R."/>
            <person name="Guruge J."/>
            <person name="Turnbaugh P.J."/>
            <person name="Mahowald M."/>
            <person name="Liep D."/>
            <person name="Gordon J."/>
        </authorList>
    </citation>
    <scope>NUCLEOTIDE SEQUENCE</scope>
    <source>
        <strain evidence="4">ATCC 8492</strain>
    </source>
</reference>
<dbReference type="AlphaFoldDB" id="A0ABC9N5I8"/>
<comment type="similarity">
    <text evidence="1">Belongs to the glycosyl hydrolase 3 family.</text>
</comment>
<name>A0ABC9N5I8_BACUC</name>
<dbReference type="GO" id="GO:0008422">
    <property type="term" value="F:beta-glucosidase activity"/>
    <property type="evidence" value="ECO:0007669"/>
    <property type="project" value="UniProtKB-ARBA"/>
</dbReference>
<evidence type="ECO:0000313" key="5">
    <source>
        <dbReference type="Proteomes" id="UP000004110"/>
    </source>
</evidence>
<keyword evidence="5" id="KW-1185">Reference proteome</keyword>
<organism evidence="4 5">
    <name type="scientific">Bacteroides uniformis (strain ATCC 8492 / DSM 6597 / CCUG 4942 / CIP 103695 / JCM 5828 / KCTC 5204 / NCTC 13054 / VPI 0061)</name>
    <dbReference type="NCBI Taxonomy" id="411479"/>
    <lineage>
        <taxon>Bacteria</taxon>
        <taxon>Pseudomonadati</taxon>
        <taxon>Bacteroidota</taxon>
        <taxon>Bacteroidia</taxon>
        <taxon>Bacteroidales</taxon>
        <taxon>Bacteroidaceae</taxon>
        <taxon>Bacteroides</taxon>
    </lineage>
</organism>
<dbReference type="SMART" id="SM01217">
    <property type="entry name" value="Fn3_like"/>
    <property type="match status" value="1"/>
</dbReference>
<protein>
    <recommendedName>
        <fullName evidence="3">Fibronectin type III-like domain-containing protein</fullName>
    </recommendedName>
</protein>
<comment type="caution">
    <text evidence="4">The sequence shown here is derived from an EMBL/GenBank/DDBJ whole genome shotgun (WGS) entry which is preliminary data.</text>
</comment>
<dbReference type="Pfam" id="PF14310">
    <property type="entry name" value="Fn3-like"/>
    <property type="match status" value="1"/>
</dbReference>
<proteinExistence type="inferred from homology"/>
<feature type="domain" description="Fibronectin type III-like" evidence="3">
    <location>
        <begin position="5"/>
        <end position="75"/>
    </location>
</feature>
<dbReference type="InterPro" id="IPR013783">
    <property type="entry name" value="Ig-like_fold"/>
</dbReference>
<sequence>MDAAEAAQVYVRDVECSVPRPLKELKGYDKVYLKKGETKRVRILLDEEAFAYYDVESHRFVVEKGTFEILAGPSSADLPLKATVVL</sequence>
<evidence type="ECO:0000256" key="2">
    <source>
        <dbReference type="ARBA" id="ARBA00022801"/>
    </source>
</evidence>
<dbReference type="Gene3D" id="2.60.40.10">
    <property type="entry name" value="Immunoglobulins"/>
    <property type="match status" value="1"/>
</dbReference>
<reference evidence="4" key="1">
    <citation type="submission" date="2007-06" db="EMBL/GenBank/DDBJ databases">
        <authorList>
            <person name="Fulton L."/>
            <person name="Clifton S."/>
            <person name="Fulton B."/>
            <person name="Xu J."/>
            <person name="Minx P."/>
            <person name="Pepin K.H."/>
            <person name="Johnson M."/>
            <person name="Thiruvilangam P."/>
            <person name="Bhonagiri V."/>
            <person name="Nash W.E."/>
            <person name="Mardis E.R."/>
            <person name="Wilson R.K."/>
        </authorList>
    </citation>
    <scope>NUCLEOTIDE SEQUENCE [LARGE SCALE GENOMIC DNA]</scope>
    <source>
        <strain evidence="4">ATCC 8492</strain>
    </source>
</reference>
<keyword evidence="2" id="KW-0378">Hydrolase</keyword>
<dbReference type="InterPro" id="IPR050288">
    <property type="entry name" value="Cellulose_deg_GH3"/>
</dbReference>
<dbReference type="InterPro" id="IPR026891">
    <property type="entry name" value="Fn3-like"/>
</dbReference>
<dbReference type="EMBL" id="AAYH02000049">
    <property type="protein sequence ID" value="EDO51977.1"/>
    <property type="molecule type" value="Genomic_DNA"/>
</dbReference>
<gene>
    <name evidence="4" type="ORF">BACUNI_04529</name>
</gene>
<dbReference type="Proteomes" id="UP000004110">
    <property type="component" value="Unassembled WGS sequence"/>
</dbReference>
<dbReference type="FunFam" id="2.60.40.10:FF:000495">
    <property type="entry name" value="Periplasmic beta-glucosidase"/>
    <property type="match status" value="1"/>
</dbReference>
<dbReference type="PANTHER" id="PTHR42715">
    <property type="entry name" value="BETA-GLUCOSIDASE"/>
    <property type="match status" value="1"/>
</dbReference>
<accession>A0ABC9N5I8</accession>
<dbReference type="PANTHER" id="PTHR42715:SF10">
    <property type="entry name" value="BETA-GLUCOSIDASE"/>
    <property type="match status" value="1"/>
</dbReference>